<organism evidence="2 3">
    <name type="scientific">Panthera leo</name>
    <name type="common">Lion</name>
    <dbReference type="NCBI Taxonomy" id="9689"/>
    <lineage>
        <taxon>Eukaryota</taxon>
        <taxon>Metazoa</taxon>
        <taxon>Chordata</taxon>
        <taxon>Craniata</taxon>
        <taxon>Vertebrata</taxon>
        <taxon>Euteleostomi</taxon>
        <taxon>Mammalia</taxon>
        <taxon>Eutheria</taxon>
        <taxon>Laurasiatheria</taxon>
        <taxon>Carnivora</taxon>
        <taxon>Feliformia</taxon>
        <taxon>Felidae</taxon>
        <taxon>Pantherinae</taxon>
        <taxon>Panthera</taxon>
    </lineage>
</organism>
<accession>A0A8C8WUU5</accession>
<feature type="compositionally biased region" description="Basic residues" evidence="1">
    <location>
        <begin position="76"/>
        <end position="94"/>
    </location>
</feature>
<keyword evidence="3" id="KW-1185">Reference proteome</keyword>
<dbReference type="Proteomes" id="UP000694399">
    <property type="component" value="Unassembled WGS sequence"/>
</dbReference>
<proteinExistence type="predicted"/>
<dbReference type="GeneTree" id="ENSGT00970000197053"/>
<dbReference type="AlphaFoldDB" id="A0A8C8WUU5"/>
<feature type="compositionally biased region" description="Polar residues" evidence="1">
    <location>
        <begin position="14"/>
        <end position="29"/>
    </location>
</feature>
<protein>
    <submittedName>
        <fullName evidence="2">Uncharacterized protein</fullName>
    </submittedName>
</protein>
<dbReference type="OMA" id="FRPLAKI"/>
<reference evidence="2" key="2">
    <citation type="submission" date="2025-09" db="UniProtKB">
        <authorList>
            <consortium name="Ensembl"/>
        </authorList>
    </citation>
    <scope>IDENTIFICATION</scope>
</reference>
<reference evidence="2" key="1">
    <citation type="submission" date="2025-08" db="UniProtKB">
        <authorList>
            <consortium name="Ensembl"/>
        </authorList>
    </citation>
    <scope>IDENTIFICATION</scope>
</reference>
<evidence type="ECO:0000313" key="3">
    <source>
        <dbReference type="Proteomes" id="UP000694399"/>
    </source>
</evidence>
<feature type="region of interest" description="Disordered" evidence="1">
    <location>
        <begin position="1"/>
        <end position="94"/>
    </location>
</feature>
<name>A0A8C8WUU5_PANLE</name>
<evidence type="ECO:0000256" key="1">
    <source>
        <dbReference type="SAM" id="MobiDB-lite"/>
    </source>
</evidence>
<dbReference type="Ensembl" id="ENSPLOT00000009141.1">
    <property type="protein sequence ID" value="ENSPLOP00000008268.1"/>
    <property type="gene ID" value="ENSPLOG00000006094.1"/>
</dbReference>
<sequence length="94" mass="10788">TAKVTRKPEGASTVMKQPTLSTRQLTPNTKTKKRKNHYQPRSTGTGKVNKMQRGIKRLLCGKSRKRSSHISTTIPRKVKRVKKAKKFRPFTKIE</sequence>
<evidence type="ECO:0000313" key="2">
    <source>
        <dbReference type="Ensembl" id="ENSPLOP00000008268.1"/>
    </source>
</evidence>